<evidence type="ECO:0000256" key="1">
    <source>
        <dbReference type="SAM" id="SignalP"/>
    </source>
</evidence>
<keyword evidence="2" id="KW-1185">Reference proteome</keyword>
<evidence type="ECO:0000313" key="2">
    <source>
        <dbReference type="Proteomes" id="UP000035681"/>
    </source>
</evidence>
<reference evidence="3" key="1">
    <citation type="submission" date="2022-10" db="UniProtKB">
        <authorList>
            <consortium name="WormBaseParasite"/>
        </authorList>
    </citation>
    <scope>IDENTIFICATION</scope>
</reference>
<accession>A0A913HTS4</accession>
<keyword evidence="1" id="KW-0732">Signal</keyword>
<dbReference type="WBParaSite" id="SSTP_0000672200.1">
    <property type="protein sequence ID" value="SSTP_0000672200.1"/>
    <property type="gene ID" value="SSTP_0000672200"/>
</dbReference>
<evidence type="ECO:0000313" key="3">
    <source>
        <dbReference type="WBParaSite" id="SSTP_0000672200.1"/>
    </source>
</evidence>
<dbReference type="Proteomes" id="UP000035681">
    <property type="component" value="Unplaced"/>
</dbReference>
<name>A0A913HTS4_STRER</name>
<feature type="chain" id="PRO_5037862836" evidence="1">
    <location>
        <begin position="18"/>
        <end position="159"/>
    </location>
</feature>
<protein>
    <submittedName>
        <fullName evidence="4">Fam-b protein</fullName>
    </submittedName>
</protein>
<organism evidence="3">
    <name type="scientific">Strongyloides stercoralis</name>
    <name type="common">Threadworm</name>
    <dbReference type="NCBI Taxonomy" id="6248"/>
    <lineage>
        <taxon>Eukaryota</taxon>
        <taxon>Metazoa</taxon>
        <taxon>Ecdysozoa</taxon>
        <taxon>Nematoda</taxon>
        <taxon>Chromadorea</taxon>
        <taxon>Rhabditida</taxon>
        <taxon>Tylenchina</taxon>
        <taxon>Panagrolaimomorpha</taxon>
        <taxon>Strongyloidoidea</taxon>
        <taxon>Strongyloididae</taxon>
        <taxon>Strongyloides</taxon>
    </lineage>
</organism>
<dbReference type="AlphaFoldDB" id="A0A913HTS4"/>
<dbReference type="WBParaSite" id="TCONS_00016676.p1">
    <property type="protein sequence ID" value="TCONS_00016676.p1"/>
    <property type="gene ID" value="XLOC_011323"/>
</dbReference>
<sequence>MYFQILIGVCFFCHVSTIFITPSIDVKSMMVISGESNVAKDSKAINKDKPLEIENINRGLSGESKDFKDYEEYFERHPDDTYTDDSINNTDIIDENKPNSTLLFFPLRTKIFIDKMLPIFDGTKDKKKKYYQIQDERFKSKEAPRDDLSKINNNSPNIY</sequence>
<feature type="signal peptide" evidence="1">
    <location>
        <begin position="1"/>
        <end position="17"/>
    </location>
</feature>
<proteinExistence type="predicted"/>
<evidence type="ECO:0000313" key="4">
    <source>
        <dbReference type="WBParaSite" id="TCONS_00016676.p1"/>
    </source>
</evidence>